<dbReference type="RefSeq" id="XP_013336322.1">
    <property type="nucleotide sequence ID" value="XM_013480868.1"/>
</dbReference>
<evidence type="ECO:0000313" key="2">
    <source>
        <dbReference type="Proteomes" id="UP000030763"/>
    </source>
</evidence>
<name>U6MDD2_EIMMA</name>
<proteinExistence type="predicted"/>
<evidence type="ECO:0000313" key="1">
    <source>
        <dbReference type="EMBL" id="CDJ59675.1"/>
    </source>
</evidence>
<reference evidence="1" key="1">
    <citation type="submission" date="2013-10" db="EMBL/GenBank/DDBJ databases">
        <title>Genomic analysis of the causative agents of coccidiosis in chickens.</title>
        <authorList>
            <person name="Reid A.J."/>
            <person name="Blake D."/>
            <person name="Billington K."/>
            <person name="Browne H."/>
            <person name="Dunn M."/>
            <person name="Hung S."/>
            <person name="Kawahara F."/>
            <person name="Miranda-Saavedra D."/>
            <person name="Mourier T."/>
            <person name="Nagra H."/>
            <person name="Otto T.D."/>
            <person name="Rawlings N."/>
            <person name="Sanchez A."/>
            <person name="Sanders M."/>
            <person name="Subramaniam C."/>
            <person name="Tay Y."/>
            <person name="Dear P."/>
            <person name="Doerig C."/>
            <person name="Gruber A."/>
            <person name="Parkinson J."/>
            <person name="Shirley M."/>
            <person name="Wan K.L."/>
            <person name="Berriman M."/>
            <person name="Tomley F."/>
            <person name="Pain A."/>
        </authorList>
    </citation>
    <scope>NUCLEOTIDE SEQUENCE [LARGE SCALE GENOMIC DNA]</scope>
    <source>
        <strain evidence="1">Weybridge</strain>
    </source>
</reference>
<organism evidence="1 2">
    <name type="scientific">Eimeria maxima</name>
    <name type="common">Coccidian parasite</name>
    <dbReference type="NCBI Taxonomy" id="5804"/>
    <lineage>
        <taxon>Eukaryota</taxon>
        <taxon>Sar</taxon>
        <taxon>Alveolata</taxon>
        <taxon>Apicomplexa</taxon>
        <taxon>Conoidasida</taxon>
        <taxon>Coccidia</taxon>
        <taxon>Eucoccidiorida</taxon>
        <taxon>Eimeriorina</taxon>
        <taxon>Eimeriidae</taxon>
        <taxon>Eimeria</taxon>
    </lineage>
</organism>
<reference evidence="1" key="2">
    <citation type="submission" date="2013-10" db="EMBL/GenBank/DDBJ databases">
        <authorList>
            <person name="Aslett M."/>
        </authorList>
    </citation>
    <scope>NUCLEOTIDE SEQUENCE [LARGE SCALE GENOMIC DNA]</scope>
    <source>
        <strain evidence="1">Weybridge</strain>
    </source>
</reference>
<accession>U6MDD2</accession>
<dbReference type="AlphaFoldDB" id="U6MDD2"/>
<sequence length="139" mass="15857">MRPFLSCIDYGLPKLADCVWVVVRAGFVVEASPLGAMQFRCESVGFRQLQRKQSVKLWTRNAMEMRHCVSVRVRLECCNWVSFDVACFLQVLSELRIFAREVRGVQHWVGDAKLPLRLTRCISGMLVVGGLLAAKERVR</sequence>
<dbReference type="Proteomes" id="UP000030763">
    <property type="component" value="Unassembled WGS sequence"/>
</dbReference>
<gene>
    <name evidence="1" type="ORF">EMWEY_00058560</name>
</gene>
<dbReference type="VEuPathDB" id="ToxoDB:EMWEY_00058560"/>
<dbReference type="GeneID" id="25339842"/>
<dbReference type="EMBL" id="HG720690">
    <property type="protein sequence ID" value="CDJ59675.1"/>
    <property type="molecule type" value="Genomic_DNA"/>
</dbReference>
<protein>
    <submittedName>
        <fullName evidence="1">Uncharacterized protein</fullName>
    </submittedName>
</protein>
<keyword evidence="2" id="KW-1185">Reference proteome</keyword>